<dbReference type="SMART" id="SM00278">
    <property type="entry name" value="HhH1"/>
    <property type="match status" value="3"/>
</dbReference>
<feature type="region of interest" description="Disordered" evidence="1">
    <location>
        <begin position="367"/>
        <end position="403"/>
    </location>
</feature>
<dbReference type="SUPFAM" id="SSF52540">
    <property type="entry name" value="P-loop containing nucleoside triphosphate hydrolases"/>
    <property type="match status" value="1"/>
</dbReference>
<protein>
    <recommendedName>
        <fullName evidence="2">Helix-hairpin-helix DNA-binding motif class 1 domain-containing protein</fullName>
    </recommendedName>
</protein>
<dbReference type="SUPFAM" id="SSF47781">
    <property type="entry name" value="RuvA domain 2-like"/>
    <property type="match status" value="1"/>
</dbReference>
<dbReference type="GO" id="GO:0006281">
    <property type="term" value="P:DNA repair"/>
    <property type="evidence" value="ECO:0007669"/>
    <property type="project" value="InterPro"/>
</dbReference>
<keyword evidence="4" id="KW-1185">Reference proteome</keyword>
<dbReference type="Pfam" id="PF14520">
    <property type="entry name" value="HHH_5"/>
    <property type="match status" value="1"/>
</dbReference>
<organism evidence="3 4">
    <name type="scientific">Ktedonospora formicarum</name>
    <dbReference type="NCBI Taxonomy" id="2778364"/>
    <lineage>
        <taxon>Bacteria</taxon>
        <taxon>Bacillati</taxon>
        <taxon>Chloroflexota</taxon>
        <taxon>Ktedonobacteria</taxon>
        <taxon>Ktedonobacterales</taxon>
        <taxon>Ktedonobacteraceae</taxon>
        <taxon>Ktedonospora</taxon>
    </lineage>
</organism>
<evidence type="ECO:0000256" key="1">
    <source>
        <dbReference type="SAM" id="MobiDB-lite"/>
    </source>
</evidence>
<gene>
    <name evidence="3" type="ORF">KSX_63560</name>
</gene>
<reference evidence="3" key="1">
    <citation type="submission" date="2020-10" db="EMBL/GenBank/DDBJ databases">
        <title>Taxonomic study of unclassified bacteria belonging to the class Ktedonobacteria.</title>
        <authorList>
            <person name="Yabe S."/>
            <person name="Wang C.M."/>
            <person name="Zheng Y."/>
            <person name="Sakai Y."/>
            <person name="Cavaletti L."/>
            <person name="Monciardini P."/>
            <person name="Donadio S."/>
        </authorList>
    </citation>
    <scope>NUCLEOTIDE SEQUENCE</scope>
    <source>
        <strain evidence="3">SOSP1-1</strain>
    </source>
</reference>
<dbReference type="EMBL" id="BNJF01000003">
    <property type="protein sequence ID" value="GHO48193.1"/>
    <property type="molecule type" value="Genomic_DNA"/>
</dbReference>
<name>A0A8J3MW03_9CHLR</name>
<dbReference type="InterPro" id="IPR027417">
    <property type="entry name" value="P-loop_NTPase"/>
</dbReference>
<evidence type="ECO:0000259" key="2">
    <source>
        <dbReference type="SMART" id="SM00278"/>
    </source>
</evidence>
<dbReference type="InterPro" id="IPR055446">
    <property type="entry name" value="RecD2_N_OB"/>
</dbReference>
<dbReference type="InterPro" id="IPR010994">
    <property type="entry name" value="RuvA_2-like"/>
</dbReference>
<dbReference type="Pfam" id="PF14490">
    <property type="entry name" value="HHH_RecD2"/>
    <property type="match status" value="1"/>
</dbReference>
<feature type="domain" description="Helix-hairpin-helix DNA-binding motif class 1" evidence="2">
    <location>
        <begin position="195"/>
        <end position="214"/>
    </location>
</feature>
<proteinExistence type="predicted"/>
<dbReference type="Pfam" id="PF23139">
    <property type="entry name" value="OB_YrrC"/>
    <property type="match status" value="1"/>
</dbReference>
<feature type="domain" description="Helix-hairpin-helix DNA-binding motif class 1" evidence="2">
    <location>
        <begin position="131"/>
        <end position="150"/>
    </location>
</feature>
<evidence type="ECO:0000313" key="4">
    <source>
        <dbReference type="Proteomes" id="UP000612362"/>
    </source>
</evidence>
<dbReference type="GO" id="GO:0003677">
    <property type="term" value="F:DNA binding"/>
    <property type="evidence" value="ECO:0007669"/>
    <property type="project" value="InterPro"/>
</dbReference>
<comment type="caution">
    <text evidence="3">The sequence shown here is derived from an EMBL/GenBank/DDBJ whole genome shotgun (WGS) entry which is preliminary data.</text>
</comment>
<sequence>MSSPGLVHSSQPHQESILGVVERVTYHAEESGYTVARFNVPGQRDLVTIVGSFPSISPGQTLRLTGLWREHPKYGAQFQVTHSQETKPATLTGIEKYLGSGLIKGIGPVTAKRIVAHFQQETLDIIESQPERLSEIPGIGTRRVRMIAQAWAAQKAIKEVMIFLQGNGVSPTYAVKIYKQYGDDAIAVVSKNPYQLAADIYGIGFITADTIARHIGIAPDADFRYQAGILYVLSQASEDGHCFLPEAELVQRSVEQLALPETPVDPKRITDLLTRMTEAKELITQPGYGELADQPICYSPAFYHTEVALAKRLTNLARQPIEVDASRVTRWIDGYTRKKEIELSDEQRRAVELAATSRILILTGGRVAARPSPPKLSSPSGRPWGRRSRLPRQLVAPRSASPR</sequence>
<evidence type="ECO:0000313" key="3">
    <source>
        <dbReference type="EMBL" id="GHO48193.1"/>
    </source>
</evidence>
<dbReference type="Gene3D" id="1.10.150.20">
    <property type="entry name" value="5' to 3' exonuclease, C-terminal subdomain"/>
    <property type="match status" value="1"/>
</dbReference>
<feature type="domain" description="Helix-hairpin-helix DNA-binding motif class 1" evidence="2">
    <location>
        <begin position="103"/>
        <end position="117"/>
    </location>
</feature>
<accession>A0A8J3MW03</accession>
<dbReference type="InterPro" id="IPR003583">
    <property type="entry name" value="Hlx-hairpin-Hlx_DNA-bd_motif"/>
</dbReference>
<dbReference type="InterPro" id="IPR029493">
    <property type="entry name" value="RecD2-like_HHH"/>
</dbReference>
<dbReference type="Gene3D" id="1.10.10.2220">
    <property type="match status" value="1"/>
</dbReference>
<dbReference type="Proteomes" id="UP000612362">
    <property type="component" value="Unassembled WGS sequence"/>
</dbReference>
<dbReference type="AlphaFoldDB" id="A0A8J3MW03"/>